<evidence type="ECO:0000256" key="1">
    <source>
        <dbReference type="SAM" id="Phobius"/>
    </source>
</evidence>
<evidence type="ECO:0000313" key="2">
    <source>
        <dbReference type="EMBL" id="AWB67216.1"/>
    </source>
</evidence>
<name>A0A2S0VSL8_9ALTE</name>
<reference evidence="2 3" key="1">
    <citation type="submission" date="2018-01" db="EMBL/GenBank/DDBJ databases">
        <title>Genome sequence of a Cantenovulum-like bacteria.</title>
        <authorList>
            <person name="Tan W.R."/>
            <person name="Lau N.-S."/>
            <person name="Go F."/>
            <person name="Amirul A.-A.A."/>
        </authorList>
    </citation>
    <scope>NUCLEOTIDE SEQUENCE [LARGE SCALE GENOMIC DNA]</scope>
    <source>
        <strain evidence="2 3">CCB-QB4</strain>
    </source>
</reference>
<dbReference type="EMBL" id="CP026604">
    <property type="protein sequence ID" value="AWB67216.1"/>
    <property type="molecule type" value="Genomic_DNA"/>
</dbReference>
<dbReference type="PANTHER" id="PTHR34351">
    <property type="entry name" value="SLR1927 PROTEIN-RELATED"/>
    <property type="match status" value="1"/>
</dbReference>
<proteinExistence type="predicted"/>
<dbReference type="OrthoDB" id="5298497at2"/>
<keyword evidence="1" id="KW-0472">Membrane</keyword>
<protein>
    <submittedName>
        <fullName evidence="2">Uncharacterized protein</fullName>
    </submittedName>
</protein>
<accession>A0A2S0VSL8</accession>
<keyword evidence="1" id="KW-1133">Transmembrane helix</keyword>
<feature type="transmembrane region" description="Helical" evidence="1">
    <location>
        <begin position="32"/>
        <end position="54"/>
    </location>
</feature>
<keyword evidence="3" id="KW-1185">Reference proteome</keyword>
<evidence type="ECO:0000313" key="3">
    <source>
        <dbReference type="Proteomes" id="UP000244441"/>
    </source>
</evidence>
<gene>
    <name evidence="2" type="ORF">C2869_12555</name>
</gene>
<dbReference type="PANTHER" id="PTHR34351:SF1">
    <property type="entry name" value="SLR1927 PROTEIN"/>
    <property type="match status" value="1"/>
</dbReference>
<dbReference type="AlphaFoldDB" id="A0A2S0VSL8"/>
<sequence>MFKIQAKPRFLSRFLNKRLPAKRRHELNYNTLFILPSRAGVAVILVAFAIYVMGTNYANNLVLLLAYIVTALLISAIFYSFFNLSRLQIQIEASQPIYLGQKLQQHFRVTNQRAAYAVEFLYAKQQLEFDLPEPGSHTVSFDYMPEQRGWFEPDRLRISSQAPFMLYTVWSLPQFAIRQLVYPKPLACPEWLAGTGQDDSDEGEANQKSHDVNDFYGLREYVATDPLKHVAWKHLAKGKGWLTKQFSGQESELKWFSYRLIYSHCASQNTQLTGNELHEMTLSKLTWLVQQAHLGQAVFGLQLPNQSFPPDQGEQHLERCLKALALSEVGL</sequence>
<keyword evidence="1" id="KW-0812">Transmembrane</keyword>
<dbReference type="Proteomes" id="UP000244441">
    <property type="component" value="Chromosome"/>
</dbReference>
<feature type="transmembrane region" description="Helical" evidence="1">
    <location>
        <begin position="60"/>
        <end position="82"/>
    </location>
</feature>
<dbReference type="RefSeq" id="WP_108603263.1">
    <property type="nucleotide sequence ID" value="NZ_CP026604.1"/>
</dbReference>
<organism evidence="2 3">
    <name type="scientific">Saccharobesus litoralis</name>
    <dbReference type="NCBI Taxonomy" id="2172099"/>
    <lineage>
        <taxon>Bacteria</taxon>
        <taxon>Pseudomonadati</taxon>
        <taxon>Pseudomonadota</taxon>
        <taxon>Gammaproteobacteria</taxon>
        <taxon>Alteromonadales</taxon>
        <taxon>Alteromonadaceae</taxon>
        <taxon>Saccharobesus</taxon>
    </lineage>
</organism>
<dbReference type="KEGG" id="cate:C2869_12555"/>